<proteinExistence type="inferred from homology"/>
<evidence type="ECO:0000313" key="8">
    <source>
        <dbReference type="Proteomes" id="UP000694845"/>
    </source>
</evidence>
<feature type="region of interest" description="Disordered" evidence="6">
    <location>
        <begin position="395"/>
        <end position="429"/>
    </location>
</feature>
<gene>
    <name evidence="9" type="primary">LOC110990678</name>
</gene>
<feature type="transmembrane region" description="Helical" evidence="7">
    <location>
        <begin position="434"/>
        <end position="455"/>
    </location>
</feature>
<comment type="subcellular location">
    <subcellularLocation>
        <location evidence="1">Membrane</location>
    </subcellularLocation>
</comment>
<dbReference type="PANTHER" id="PTHR33966:SF1">
    <property type="entry name" value="PROTEIN ODR-4 HOMOLOG"/>
    <property type="match status" value="1"/>
</dbReference>
<dbReference type="AlphaFoldDB" id="A0A8B8A1B2"/>
<keyword evidence="5 7" id="KW-0472">Membrane</keyword>
<evidence type="ECO:0000256" key="6">
    <source>
        <dbReference type="SAM" id="MobiDB-lite"/>
    </source>
</evidence>
<keyword evidence="8" id="KW-1185">Reference proteome</keyword>
<accession>A0A8B8A1B2</accession>
<evidence type="ECO:0000256" key="2">
    <source>
        <dbReference type="ARBA" id="ARBA00010131"/>
    </source>
</evidence>
<organism evidence="8 9">
    <name type="scientific">Acanthaster planci</name>
    <name type="common">Crown-of-thorns starfish</name>
    <dbReference type="NCBI Taxonomy" id="133434"/>
    <lineage>
        <taxon>Eukaryota</taxon>
        <taxon>Metazoa</taxon>
        <taxon>Echinodermata</taxon>
        <taxon>Eleutherozoa</taxon>
        <taxon>Asterozoa</taxon>
        <taxon>Asteroidea</taxon>
        <taxon>Valvatacea</taxon>
        <taxon>Valvatida</taxon>
        <taxon>Acanthasteridae</taxon>
        <taxon>Acanthaster</taxon>
    </lineage>
</organism>
<sequence>MGKTILADEGVQVFVNGLYGAHSWMIGLVVGHQCTSQKDFAVCLVPSPKEEIEDEETNKQTMLDGVSEHWIAEHARQVTRMLPGGLGVTGVFALAPPEMMRSAQAKLRQVLFAVHKLLRKHRLLEEGEVTTEWAMLQICATSRKLTCRTFDVSNPQSTAKPADWKFQSFLSRWPYLHCRIHVDITVPVRHQAADCGQYSKQISAGLSPFVETIHNSLALVNGQLRDPQDSLEAAQTKRKSGKKSSGAGGPSALKYSVELLAQNIKHCDNKVQHSPCSARIQVHGVMESRSYVHNKATVEEAIQAVKEDVIRSLQARLELLSDELRQSSTEEEVKEVDTEPPCSIATPKRVFANLPGTHISVCDYAFRDETAQDSLDRLNELLNLQVTDEELELEAEKVPDDSDMEASEKSSFSLSAAESEEGHQEARKRKPVRYLGAALGAAGALLAAGLSYLVIQHD</sequence>
<dbReference type="Proteomes" id="UP000694845">
    <property type="component" value="Unplaced"/>
</dbReference>
<dbReference type="Pfam" id="PF14778">
    <property type="entry name" value="ODR4-like"/>
    <property type="match status" value="1"/>
</dbReference>
<name>A0A8B8A1B2_ACAPL</name>
<dbReference type="GO" id="GO:0008104">
    <property type="term" value="P:intracellular protein localization"/>
    <property type="evidence" value="ECO:0007669"/>
    <property type="project" value="TreeGrafter"/>
</dbReference>
<dbReference type="GO" id="GO:0016020">
    <property type="term" value="C:membrane"/>
    <property type="evidence" value="ECO:0007669"/>
    <property type="project" value="UniProtKB-SubCell"/>
</dbReference>
<evidence type="ECO:0000313" key="9">
    <source>
        <dbReference type="RefSeq" id="XP_022111459.1"/>
    </source>
</evidence>
<keyword evidence="3 7" id="KW-0812">Transmembrane</keyword>
<evidence type="ECO:0000256" key="1">
    <source>
        <dbReference type="ARBA" id="ARBA00004370"/>
    </source>
</evidence>
<dbReference type="KEGG" id="aplc:110990678"/>
<reference evidence="9" key="1">
    <citation type="submission" date="2025-08" db="UniProtKB">
        <authorList>
            <consortium name="RefSeq"/>
        </authorList>
    </citation>
    <scope>IDENTIFICATION</scope>
</reference>
<evidence type="ECO:0000256" key="5">
    <source>
        <dbReference type="ARBA" id="ARBA00023136"/>
    </source>
</evidence>
<dbReference type="OrthoDB" id="21458at2759"/>
<evidence type="ECO:0000256" key="7">
    <source>
        <dbReference type="SAM" id="Phobius"/>
    </source>
</evidence>
<evidence type="ECO:0000256" key="4">
    <source>
        <dbReference type="ARBA" id="ARBA00022989"/>
    </source>
</evidence>
<evidence type="ECO:0000256" key="3">
    <source>
        <dbReference type="ARBA" id="ARBA00022692"/>
    </source>
</evidence>
<dbReference type="InterPro" id="IPR029454">
    <property type="entry name" value="ODR-4-like"/>
</dbReference>
<feature type="region of interest" description="Disordered" evidence="6">
    <location>
        <begin position="229"/>
        <end position="250"/>
    </location>
</feature>
<protein>
    <submittedName>
        <fullName evidence="9">Protein odr-4 homolog isoform X1</fullName>
    </submittedName>
</protein>
<dbReference type="RefSeq" id="XP_022111459.1">
    <property type="nucleotide sequence ID" value="XM_022255767.1"/>
</dbReference>
<dbReference type="GO" id="GO:0012505">
    <property type="term" value="C:endomembrane system"/>
    <property type="evidence" value="ECO:0007669"/>
    <property type="project" value="TreeGrafter"/>
</dbReference>
<comment type="similarity">
    <text evidence="2">Belongs to the ODR-4 family.</text>
</comment>
<keyword evidence="4 7" id="KW-1133">Transmembrane helix</keyword>
<dbReference type="PANTHER" id="PTHR33966">
    <property type="entry name" value="PROTEIN ODR-4 HOMOLOG"/>
    <property type="match status" value="1"/>
</dbReference>
<dbReference type="GeneID" id="110990678"/>
<dbReference type="CTD" id="54953"/>